<keyword evidence="1" id="KW-1133">Transmembrane helix</keyword>
<evidence type="ECO:0000256" key="1">
    <source>
        <dbReference type="SAM" id="Phobius"/>
    </source>
</evidence>
<reference evidence="2 3" key="1">
    <citation type="submission" date="2016-10" db="EMBL/GenBank/DDBJ databases">
        <authorList>
            <person name="de Groot N.N."/>
        </authorList>
    </citation>
    <scope>NUCLEOTIDE SEQUENCE [LARGE SCALE GENOMIC DNA]</scope>
    <source>
        <strain evidence="2 3">YAD2003</strain>
    </source>
</reference>
<name>A0A1H6KWC4_RUMFL</name>
<keyword evidence="1" id="KW-0472">Membrane</keyword>
<evidence type="ECO:0000313" key="2">
    <source>
        <dbReference type="EMBL" id="SEH77245.1"/>
    </source>
</evidence>
<keyword evidence="1" id="KW-0812">Transmembrane</keyword>
<sequence>MEKNNYRNIHIISIISIVGVMLVYILCDIFPNKKWVTLVISLANITLIGKFGGPYENKDELTRLTLGRANGITLIVVIAALFVISLIGQNSANKELFAGDVYVFTALAALLLRSILFLFLDRTPKAEEEE</sequence>
<feature type="transmembrane region" description="Helical" evidence="1">
    <location>
        <begin position="35"/>
        <end position="52"/>
    </location>
</feature>
<feature type="transmembrane region" description="Helical" evidence="1">
    <location>
        <begin position="101"/>
        <end position="120"/>
    </location>
</feature>
<organism evidence="2 3">
    <name type="scientific">Ruminococcus flavefaciens</name>
    <dbReference type="NCBI Taxonomy" id="1265"/>
    <lineage>
        <taxon>Bacteria</taxon>
        <taxon>Bacillati</taxon>
        <taxon>Bacillota</taxon>
        <taxon>Clostridia</taxon>
        <taxon>Eubacteriales</taxon>
        <taxon>Oscillospiraceae</taxon>
        <taxon>Ruminococcus</taxon>
    </lineage>
</organism>
<accession>A0A1H6KWC4</accession>
<dbReference type="EMBL" id="FNWV01000011">
    <property type="protein sequence ID" value="SEH77245.1"/>
    <property type="molecule type" value="Genomic_DNA"/>
</dbReference>
<feature type="transmembrane region" description="Helical" evidence="1">
    <location>
        <begin position="6"/>
        <end position="26"/>
    </location>
</feature>
<proteinExistence type="predicted"/>
<gene>
    <name evidence="2" type="ORF">SAMN02910265_02601</name>
</gene>
<dbReference type="OrthoDB" id="1821929at2"/>
<feature type="transmembrane region" description="Helical" evidence="1">
    <location>
        <begin position="72"/>
        <end position="89"/>
    </location>
</feature>
<dbReference type="RefSeq" id="WP_074718112.1">
    <property type="nucleotide sequence ID" value="NZ_FNWV01000011.1"/>
</dbReference>
<dbReference type="AlphaFoldDB" id="A0A1H6KWC4"/>
<evidence type="ECO:0000313" key="3">
    <source>
        <dbReference type="Proteomes" id="UP000183190"/>
    </source>
</evidence>
<dbReference type="Proteomes" id="UP000183190">
    <property type="component" value="Unassembled WGS sequence"/>
</dbReference>
<protein>
    <submittedName>
        <fullName evidence="2">Uncharacterized protein</fullName>
    </submittedName>
</protein>